<dbReference type="AlphaFoldDB" id="A0A327QLZ7"/>
<protein>
    <recommendedName>
        <fullName evidence="4">DUF445 family protein</fullName>
    </recommendedName>
</protein>
<dbReference type="RefSeq" id="WP_111597886.1">
    <property type="nucleotide sequence ID" value="NZ_QLLL01000004.1"/>
</dbReference>
<keyword evidence="1" id="KW-0472">Membrane</keyword>
<reference evidence="2 3" key="1">
    <citation type="submission" date="2018-06" db="EMBL/GenBank/DDBJ databases">
        <title>Genomic Encyclopedia of Archaeal and Bacterial Type Strains, Phase II (KMG-II): from individual species to whole genera.</title>
        <authorList>
            <person name="Goeker M."/>
        </authorList>
    </citation>
    <scope>NUCLEOTIDE SEQUENCE [LARGE SCALE GENOMIC DNA]</scope>
    <source>
        <strain evidence="2 3">DSM 23857</strain>
    </source>
</reference>
<dbReference type="EMBL" id="QLLL01000004">
    <property type="protein sequence ID" value="RAJ05281.1"/>
    <property type="molecule type" value="Genomic_DNA"/>
</dbReference>
<accession>A0A327QLZ7</accession>
<name>A0A327QLZ7_9BACT</name>
<evidence type="ECO:0000313" key="3">
    <source>
        <dbReference type="Proteomes" id="UP000249547"/>
    </source>
</evidence>
<keyword evidence="3" id="KW-1185">Reference proteome</keyword>
<dbReference type="PANTHER" id="PTHR35791">
    <property type="entry name" value="UPF0754 MEMBRANE PROTEIN YHEB"/>
    <property type="match status" value="1"/>
</dbReference>
<feature type="transmembrane region" description="Helical" evidence="1">
    <location>
        <begin position="162"/>
        <end position="182"/>
    </location>
</feature>
<proteinExistence type="predicted"/>
<organism evidence="2 3">
    <name type="scientific">Chitinophaga skermanii</name>
    <dbReference type="NCBI Taxonomy" id="331697"/>
    <lineage>
        <taxon>Bacteria</taxon>
        <taxon>Pseudomonadati</taxon>
        <taxon>Bacteroidota</taxon>
        <taxon>Chitinophagia</taxon>
        <taxon>Chitinophagales</taxon>
        <taxon>Chitinophagaceae</taxon>
        <taxon>Chitinophaga</taxon>
    </lineage>
</organism>
<dbReference type="OrthoDB" id="9787430at2"/>
<keyword evidence="1" id="KW-1133">Transmembrane helix</keyword>
<dbReference type="PANTHER" id="PTHR35791:SF1">
    <property type="entry name" value="UPF0754 MEMBRANE PROTEIN YHEB"/>
    <property type="match status" value="1"/>
</dbReference>
<feature type="transmembrane region" description="Helical" evidence="1">
    <location>
        <begin position="6"/>
        <end position="25"/>
    </location>
</feature>
<keyword evidence="1" id="KW-0812">Transmembrane</keyword>
<sequence>MVYLIPVLGAFIGFISIYISIKLVFKRVLPGQQQRIAQEAGAYVANKVFSFDDIKSKLNDPAQIKALIPLVETHIDHFLRVKLPAKMPVISMFIGDSIVNQMKATLVEELDNLFPQLINQYLGKLEGELNVQQLVTGKIAAISIPEMETAVYNKMGSAFNRLYFLGAGIGLLIGLLQLLIALSF</sequence>
<evidence type="ECO:0000256" key="1">
    <source>
        <dbReference type="SAM" id="Phobius"/>
    </source>
</evidence>
<dbReference type="Proteomes" id="UP000249547">
    <property type="component" value="Unassembled WGS sequence"/>
</dbReference>
<evidence type="ECO:0008006" key="4">
    <source>
        <dbReference type="Google" id="ProtNLM"/>
    </source>
</evidence>
<gene>
    <name evidence="2" type="ORF">LX64_02436</name>
</gene>
<comment type="caution">
    <text evidence="2">The sequence shown here is derived from an EMBL/GenBank/DDBJ whole genome shotgun (WGS) entry which is preliminary data.</text>
</comment>
<evidence type="ECO:0000313" key="2">
    <source>
        <dbReference type="EMBL" id="RAJ05281.1"/>
    </source>
</evidence>